<proteinExistence type="predicted"/>
<organism evidence="2 3">
    <name type="scientific">Stieleria neptunia</name>
    <dbReference type="NCBI Taxonomy" id="2527979"/>
    <lineage>
        <taxon>Bacteria</taxon>
        <taxon>Pseudomonadati</taxon>
        <taxon>Planctomycetota</taxon>
        <taxon>Planctomycetia</taxon>
        <taxon>Pirellulales</taxon>
        <taxon>Pirellulaceae</taxon>
        <taxon>Stieleria</taxon>
    </lineage>
</organism>
<feature type="transmembrane region" description="Helical" evidence="1">
    <location>
        <begin position="260"/>
        <end position="280"/>
    </location>
</feature>
<keyword evidence="1" id="KW-1133">Transmembrane helix</keyword>
<keyword evidence="3" id="KW-1185">Reference proteome</keyword>
<protein>
    <recommendedName>
        <fullName evidence="4">GspL periplasmic domain protein</fullName>
    </recommendedName>
</protein>
<sequence>MIVARAVEPYLICVSREEDPNPAVSLEAGEMLDHVLVSHGSAVISLPSNGCFSFVRCHDVSRRWKRRDQIVFDLEECIPVDAECIAFDRIRSGTGNLLVATDSSELCDAIETLEEEGVHVAAIVPNVFLALSSVFRTHPKTRSLDFILIESETGLDLIRLESGTPAEWYWLGEDQEIALRWMGDAMKRTGAASLVFVNITQLSPESIDNHVDVSEVQLDLAAAIAGESERIADGRAKPIFDLRDGPLKTKNKYRPIQKPLLICMVAVALLQTALLAAILIRVTKLQHHAEVSLREQEDVFGRVFPDERIPVGISSRLQSEHRRLLGTRGVGGKPIPVLKSSLPVAYAFLEGLPERSAAKFEFSRMEFEVDRIREAVGVAKTYADQETVATMLRKSGLDVPQLSAESVRGGVSLRLENVRFLDPPREEE</sequence>
<dbReference type="OrthoDB" id="275842at2"/>
<evidence type="ECO:0000256" key="1">
    <source>
        <dbReference type="SAM" id="Phobius"/>
    </source>
</evidence>
<gene>
    <name evidence="2" type="ORF">Enr13x_24130</name>
</gene>
<dbReference type="RefSeq" id="WP_145386165.1">
    <property type="nucleotide sequence ID" value="NZ_CP037423.1"/>
</dbReference>
<name>A0A518HP00_9BACT</name>
<reference evidence="2 3" key="1">
    <citation type="submission" date="2019-03" db="EMBL/GenBank/DDBJ databases">
        <title>Deep-cultivation of Planctomycetes and their phenomic and genomic characterization uncovers novel biology.</title>
        <authorList>
            <person name="Wiegand S."/>
            <person name="Jogler M."/>
            <person name="Boedeker C."/>
            <person name="Pinto D."/>
            <person name="Vollmers J."/>
            <person name="Rivas-Marin E."/>
            <person name="Kohn T."/>
            <person name="Peeters S.H."/>
            <person name="Heuer A."/>
            <person name="Rast P."/>
            <person name="Oberbeckmann S."/>
            <person name="Bunk B."/>
            <person name="Jeske O."/>
            <person name="Meyerdierks A."/>
            <person name="Storesund J.E."/>
            <person name="Kallscheuer N."/>
            <person name="Luecker S."/>
            <person name="Lage O.M."/>
            <person name="Pohl T."/>
            <person name="Merkel B.J."/>
            <person name="Hornburger P."/>
            <person name="Mueller R.-W."/>
            <person name="Bruemmer F."/>
            <person name="Labrenz M."/>
            <person name="Spormann A.M."/>
            <person name="Op den Camp H."/>
            <person name="Overmann J."/>
            <person name="Amann R."/>
            <person name="Jetten M.S.M."/>
            <person name="Mascher T."/>
            <person name="Medema M.H."/>
            <person name="Devos D.P."/>
            <person name="Kaster A.-K."/>
            <person name="Ovreas L."/>
            <person name="Rohde M."/>
            <person name="Galperin M.Y."/>
            <person name="Jogler C."/>
        </authorList>
    </citation>
    <scope>NUCLEOTIDE SEQUENCE [LARGE SCALE GENOMIC DNA]</scope>
    <source>
        <strain evidence="2 3">Enr13</strain>
    </source>
</reference>
<dbReference type="KEGG" id="snep:Enr13x_24130"/>
<dbReference type="AlphaFoldDB" id="A0A518HP00"/>
<evidence type="ECO:0008006" key="4">
    <source>
        <dbReference type="Google" id="ProtNLM"/>
    </source>
</evidence>
<dbReference type="Proteomes" id="UP000319004">
    <property type="component" value="Chromosome"/>
</dbReference>
<keyword evidence="1" id="KW-0472">Membrane</keyword>
<accession>A0A518HP00</accession>
<dbReference type="EMBL" id="CP037423">
    <property type="protein sequence ID" value="QDV42565.1"/>
    <property type="molecule type" value="Genomic_DNA"/>
</dbReference>
<evidence type="ECO:0000313" key="2">
    <source>
        <dbReference type="EMBL" id="QDV42565.1"/>
    </source>
</evidence>
<keyword evidence="1" id="KW-0812">Transmembrane</keyword>
<evidence type="ECO:0000313" key="3">
    <source>
        <dbReference type="Proteomes" id="UP000319004"/>
    </source>
</evidence>